<proteinExistence type="predicted"/>
<organism evidence="2 3">
    <name type="scientific">Oceanobacillus piezotolerans</name>
    <dbReference type="NCBI Taxonomy" id="2448030"/>
    <lineage>
        <taxon>Bacteria</taxon>
        <taxon>Bacillati</taxon>
        <taxon>Bacillota</taxon>
        <taxon>Bacilli</taxon>
        <taxon>Bacillales</taxon>
        <taxon>Bacillaceae</taxon>
        <taxon>Oceanobacillus</taxon>
    </lineage>
</organism>
<accession>A0A498D7K5</accession>
<keyword evidence="3" id="KW-1185">Reference proteome</keyword>
<dbReference type="AlphaFoldDB" id="A0A498D7K5"/>
<reference evidence="2 3" key="1">
    <citation type="submission" date="2018-10" db="EMBL/GenBank/DDBJ databases">
        <title>Oceanobacillus sp. YLB-02 draft genome.</title>
        <authorList>
            <person name="Yu L."/>
        </authorList>
    </citation>
    <scope>NUCLEOTIDE SEQUENCE [LARGE SCALE GENOMIC DNA]</scope>
    <source>
        <strain evidence="2 3">YLB-02</strain>
    </source>
</reference>
<evidence type="ECO:0000313" key="2">
    <source>
        <dbReference type="EMBL" id="RLL46506.1"/>
    </source>
</evidence>
<gene>
    <name evidence="2" type="ORF">D8M04_04675</name>
</gene>
<dbReference type="OrthoDB" id="2965951at2"/>
<name>A0A498D7K5_9BACI</name>
<feature type="transmembrane region" description="Helical" evidence="1">
    <location>
        <begin position="12"/>
        <end position="37"/>
    </location>
</feature>
<sequence>MKRFKQLLKEENGSTTILLVGILFFGVVLIVLFMNFAKIFAVADRGSSAAEQASLAASDVVYDQIMEDVIEDYSYVCGFDGDADIICYLEDDYLVKRASLDDGTLSAGELKKRAIDEVLIEKIPGRNDLKRDIRQALNTAKNEIRATVRNVINANKGEAAGSKIILFNDKNRIEVRSKATFESIDTEVIPSIEEDIGKIGMGVEIPFIDYISWSSDSITLH</sequence>
<dbReference type="EMBL" id="RCHR01000002">
    <property type="protein sequence ID" value="RLL46506.1"/>
    <property type="molecule type" value="Genomic_DNA"/>
</dbReference>
<dbReference type="RefSeq" id="WP_121521757.1">
    <property type="nucleotide sequence ID" value="NZ_RCHR01000002.1"/>
</dbReference>
<evidence type="ECO:0000256" key="1">
    <source>
        <dbReference type="SAM" id="Phobius"/>
    </source>
</evidence>
<keyword evidence="1" id="KW-0472">Membrane</keyword>
<comment type="caution">
    <text evidence="2">The sequence shown here is derived from an EMBL/GenBank/DDBJ whole genome shotgun (WGS) entry which is preliminary data.</text>
</comment>
<evidence type="ECO:0000313" key="3">
    <source>
        <dbReference type="Proteomes" id="UP000270219"/>
    </source>
</evidence>
<keyword evidence="1" id="KW-0812">Transmembrane</keyword>
<dbReference type="Proteomes" id="UP000270219">
    <property type="component" value="Unassembled WGS sequence"/>
</dbReference>
<protein>
    <submittedName>
        <fullName evidence="2">Uncharacterized protein</fullName>
    </submittedName>
</protein>
<keyword evidence="1" id="KW-1133">Transmembrane helix</keyword>